<dbReference type="PANTHER" id="PTHR35740">
    <property type="entry name" value="OS12G0111700 PROTEIN"/>
    <property type="match status" value="1"/>
</dbReference>
<organism evidence="2 3">
    <name type="scientific">Cuscuta europaea</name>
    <name type="common">European dodder</name>
    <dbReference type="NCBI Taxonomy" id="41803"/>
    <lineage>
        <taxon>Eukaryota</taxon>
        <taxon>Viridiplantae</taxon>
        <taxon>Streptophyta</taxon>
        <taxon>Embryophyta</taxon>
        <taxon>Tracheophyta</taxon>
        <taxon>Spermatophyta</taxon>
        <taxon>Magnoliopsida</taxon>
        <taxon>eudicotyledons</taxon>
        <taxon>Gunneridae</taxon>
        <taxon>Pentapetalae</taxon>
        <taxon>asterids</taxon>
        <taxon>lamiids</taxon>
        <taxon>Solanales</taxon>
        <taxon>Convolvulaceae</taxon>
        <taxon>Cuscuteae</taxon>
        <taxon>Cuscuta</taxon>
        <taxon>Cuscuta subgen. Cuscuta</taxon>
    </lineage>
</organism>
<evidence type="ECO:0000256" key="1">
    <source>
        <dbReference type="SAM" id="MobiDB-lite"/>
    </source>
</evidence>
<feature type="region of interest" description="Disordered" evidence="1">
    <location>
        <begin position="104"/>
        <end position="141"/>
    </location>
</feature>
<gene>
    <name evidence="2" type="ORF">CEURO_LOCUS7629</name>
</gene>
<reference evidence="2" key="1">
    <citation type="submission" date="2022-07" db="EMBL/GenBank/DDBJ databases">
        <authorList>
            <person name="Macas J."/>
            <person name="Novak P."/>
            <person name="Neumann P."/>
        </authorList>
    </citation>
    <scope>NUCLEOTIDE SEQUENCE</scope>
</reference>
<accession>A0A9P1E5Y0</accession>
<evidence type="ECO:0000313" key="2">
    <source>
        <dbReference type="EMBL" id="CAH9080741.1"/>
    </source>
</evidence>
<dbReference type="AlphaFoldDB" id="A0A9P1E5Y0"/>
<sequence>MPAFFLPPNTILSNSIPFSLSLQPIAFLSSAKMDARNPRRLKRGQMSRAVAAVRPPFSDVSNFTTTTDYGPSSAGSYFFNDSIDSKSQTSSVASTSVLNRSTTKLSFSAPSHSSGSTAMSEESALSTTGPNKRYPKKRRSGKLSFTEEYAFEDFVEKQKAYFKEVDEFELQEEEASD</sequence>
<feature type="compositionally biased region" description="Polar residues" evidence="1">
    <location>
        <begin position="104"/>
        <end position="130"/>
    </location>
</feature>
<dbReference type="OrthoDB" id="1903589at2759"/>
<name>A0A9P1E5Y0_CUSEU</name>
<protein>
    <submittedName>
        <fullName evidence="2">Uncharacterized protein</fullName>
    </submittedName>
</protein>
<keyword evidence="3" id="KW-1185">Reference proteome</keyword>
<proteinExistence type="predicted"/>
<comment type="caution">
    <text evidence="2">The sequence shown here is derived from an EMBL/GenBank/DDBJ whole genome shotgun (WGS) entry which is preliminary data.</text>
</comment>
<dbReference type="Proteomes" id="UP001152484">
    <property type="component" value="Unassembled WGS sequence"/>
</dbReference>
<evidence type="ECO:0000313" key="3">
    <source>
        <dbReference type="Proteomes" id="UP001152484"/>
    </source>
</evidence>
<dbReference type="EMBL" id="CAMAPE010000013">
    <property type="protein sequence ID" value="CAH9080741.1"/>
    <property type="molecule type" value="Genomic_DNA"/>
</dbReference>
<dbReference type="PANTHER" id="PTHR35740:SF1">
    <property type="entry name" value="OS12G0111700 PROTEIN"/>
    <property type="match status" value="1"/>
</dbReference>